<dbReference type="PROSITE" id="PS50157">
    <property type="entry name" value="ZINC_FINGER_C2H2_2"/>
    <property type="match status" value="1"/>
</dbReference>
<comment type="caution">
    <text evidence="3">The sequence shown here is derived from an EMBL/GenBank/DDBJ whole genome shotgun (WGS) entry which is preliminary data.</text>
</comment>
<evidence type="ECO:0000313" key="3">
    <source>
        <dbReference type="EMBL" id="MDS0300780.1"/>
    </source>
</evidence>
<gene>
    <name evidence="3" type="ORF">NDI76_18690</name>
</gene>
<evidence type="ECO:0000313" key="4">
    <source>
        <dbReference type="Proteomes" id="UP001257060"/>
    </source>
</evidence>
<dbReference type="EMBL" id="JAMQOP010000004">
    <property type="protein sequence ID" value="MDS0300780.1"/>
    <property type="molecule type" value="Genomic_DNA"/>
</dbReference>
<reference evidence="3 4" key="1">
    <citation type="submission" date="2022-06" db="EMBL/GenBank/DDBJ databases">
        <title>Halogeometricum sp. a new haloarchaeum isolate from saline soil.</title>
        <authorList>
            <person name="Strakova D."/>
            <person name="Galisteo C."/>
            <person name="Sanchez-Porro C."/>
            <person name="Ventosa A."/>
        </authorList>
    </citation>
    <scope>NUCLEOTIDE SEQUENCE [LARGE SCALE GENOMIC DNA]</scope>
    <source>
        <strain evidence="3 4">S1BR25-6</strain>
    </source>
</reference>
<dbReference type="RefSeq" id="WP_310925696.1">
    <property type="nucleotide sequence ID" value="NZ_JAMQOP010000004.1"/>
</dbReference>
<dbReference type="InterPro" id="IPR013087">
    <property type="entry name" value="Znf_C2H2_type"/>
</dbReference>
<accession>A0ABU2GJ03</accession>
<dbReference type="Proteomes" id="UP001257060">
    <property type="component" value="Unassembled WGS sequence"/>
</dbReference>
<proteinExistence type="predicted"/>
<keyword evidence="4" id="KW-1185">Reference proteome</keyword>
<feature type="compositionally biased region" description="Basic and acidic residues" evidence="1">
    <location>
        <begin position="21"/>
        <end position="56"/>
    </location>
</feature>
<sequence length="56" mass="6500">MTDDYNEKETPEEDPDNPTAQDHECQFCHESFDSEEEMRDHVEAEHSSVEKPSDGD</sequence>
<protein>
    <recommendedName>
        <fullName evidence="2">C2H2-type domain-containing protein</fullName>
    </recommendedName>
</protein>
<name>A0ABU2GJ03_9EURY</name>
<dbReference type="PROSITE" id="PS00028">
    <property type="entry name" value="ZINC_FINGER_C2H2_1"/>
    <property type="match status" value="1"/>
</dbReference>
<organism evidence="3 4">
    <name type="scientific">Halogeometricum salsisoli</name>
    <dbReference type="NCBI Taxonomy" id="2950536"/>
    <lineage>
        <taxon>Archaea</taxon>
        <taxon>Methanobacteriati</taxon>
        <taxon>Methanobacteriota</taxon>
        <taxon>Stenosarchaea group</taxon>
        <taxon>Halobacteria</taxon>
        <taxon>Halobacteriales</taxon>
        <taxon>Haloferacaceae</taxon>
        <taxon>Halogeometricum</taxon>
    </lineage>
</organism>
<feature type="region of interest" description="Disordered" evidence="1">
    <location>
        <begin position="1"/>
        <end position="56"/>
    </location>
</feature>
<evidence type="ECO:0000256" key="1">
    <source>
        <dbReference type="SAM" id="MobiDB-lite"/>
    </source>
</evidence>
<feature type="domain" description="C2H2-type" evidence="2">
    <location>
        <begin position="23"/>
        <end position="51"/>
    </location>
</feature>
<evidence type="ECO:0000259" key="2">
    <source>
        <dbReference type="PROSITE" id="PS50157"/>
    </source>
</evidence>